<evidence type="ECO:0000313" key="4">
    <source>
        <dbReference type="Proteomes" id="UP000584663"/>
    </source>
</evidence>
<keyword evidence="1" id="KW-0472">Membrane</keyword>
<dbReference type="EMBL" id="JAFHKU010000057">
    <property type="protein sequence ID" value="MBN3556724.1"/>
    <property type="molecule type" value="Genomic_DNA"/>
</dbReference>
<dbReference type="EMBL" id="JACHNX010000037">
    <property type="protein sequence ID" value="MBB4611634.1"/>
    <property type="molecule type" value="Genomic_DNA"/>
</dbReference>
<accession>A0AA41DBH5</accession>
<reference evidence="2 4" key="1">
    <citation type="submission" date="2020-08" db="EMBL/GenBank/DDBJ databases">
        <title>Genomic Encyclopedia of Type Strains, Phase IV (KMG-IV): sequencing the most valuable type-strain genomes for metagenomic binning, comparative biology and taxonomic classification.</title>
        <authorList>
            <person name="Goeker M."/>
        </authorList>
    </citation>
    <scope>NUCLEOTIDE SEQUENCE [LARGE SCALE GENOMIC DNA]</scope>
    <source>
        <strain evidence="2 4">DSM 14562</strain>
    </source>
</reference>
<dbReference type="AlphaFoldDB" id="A0AA41DBH5"/>
<keyword evidence="1" id="KW-0812">Transmembrane</keyword>
<proteinExistence type="predicted"/>
<keyword evidence="4" id="KW-1185">Reference proteome</keyword>
<reference evidence="3" key="2">
    <citation type="submission" date="2021-01" db="EMBL/GenBank/DDBJ databases">
        <title>Genome Sequencing of Type Strains.</title>
        <authorList>
            <person name="Lemaire J.F."/>
            <person name="Inderbitzin P."/>
            <person name="Collins S.B."/>
            <person name="Wespe N."/>
            <person name="Knight-Connoni V."/>
        </authorList>
    </citation>
    <scope>NUCLEOTIDE SEQUENCE</scope>
    <source>
        <strain evidence="3">DSM 14562</strain>
    </source>
</reference>
<dbReference type="Proteomes" id="UP000704529">
    <property type="component" value="Unassembled WGS sequence"/>
</dbReference>
<sequence>MPKVNFNTKLLLAALIVATVILDVAFGWMIWMTFAFFGVVLDTFLVAAVLVFPPIAATLYCVNRALAVRKGENPRF</sequence>
<comment type="caution">
    <text evidence="3">The sequence shown here is derived from an EMBL/GenBank/DDBJ whole genome shotgun (WGS) entry which is preliminary data.</text>
</comment>
<feature type="transmembrane region" description="Helical" evidence="1">
    <location>
        <begin position="12"/>
        <end position="37"/>
    </location>
</feature>
<evidence type="ECO:0000256" key="1">
    <source>
        <dbReference type="SAM" id="Phobius"/>
    </source>
</evidence>
<dbReference type="Proteomes" id="UP000584663">
    <property type="component" value="Unassembled WGS sequence"/>
</dbReference>
<evidence type="ECO:0000313" key="3">
    <source>
        <dbReference type="EMBL" id="MBN3556724.1"/>
    </source>
</evidence>
<name>A0AA41DBH5_9SPHN</name>
<keyword evidence="1" id="KW-1133">Transmembrane helix</keyword>
<evidence type="ECO:0000313" key="2">
    <source>
        <dbReference type="EMBL" id="MBB4611634.1"/>
    </source>
</evidence>
<organism evidence="3 5">
    <name type="scientific">Sphingomonas yabuuchiae</name>
    <dbReference type="NCBI Taxonomy" id="172044"/>
    <lineage>
        <taxon>Bacteria</taxon>
        <taxon>Pseudomonadati</taxon>
        <taxon>Pseudomonadota</taxon>
        <taxon>Alphaproteobacteria</taxon>
        <taxon>Sphingomonadales</taxon>
        <taxon>Sphingomonadaceae</taxon>
        <taxon>Sphingomonas</taxon>
    </lineage>
</organism>
<protein>
    <submittedName>
        <fullName evidence="3">Uncharacterized protein</fullName>
    </submittedName>
</protein>
<feature type="transmembrane region" description="Helical" evidence="1">
    <location>
        <begin position="43"/>
        <end position="62"/>
    </location>
</feature>
<gene>
    <name evidence="2" type="ORF">GGQ89_003884</name>
    <name evidence="3" type="ORF">JYA60_00470</name>
</gene>
<dbReference type="RefSeq" id="WP_184107041.1">
    <property type="nucleotide sequence ID" value="NZ_JACHNX010000037.1"/>
</dbReference>
<evidence type="ECO:0000313" key="5">
    <source>
        <dbReference type="Proteomes" id="UP000704529"/>
    </source>
</evidence>